<name>A0A9D4QUB8_DREPO</name>
<reference evidence="1" key="1">
    <citation type="journal article" date="2019" name="bioRxiv">
        <title>The Genome of the Zebra Mussel, Dreissena polymorpha: A Resource for Invasive Species Research.</title>
        <authorList>
            <person name="McCartney M.A."/>
            <person name="Auch B."/>
            <person name="Kono T."/>
            <person name="Mallez S."/>
            <person name="Zhang Y."/>
            <person name="Obille A."/>
            <person name="Becker A."/>
            <person name="Abrahante J.E."/>
            <person name="Garbe J."/>
            <person name="Badalamenti J.P."/>
            <person name="Herman A."/>
            <person name="Mangelson H."/>
            <person name="Liachko I."/>
            <person name="Sullivan S."/>
            <person name="Sone E.D."/>
            <person name="Koren S."/>
            <person name="Silverstein K.A.T."/>
            <person name="Beckman K.B."/>
            <person name="Gohl D.M."/>
        </authorList>
    </citation>
    <scope>NUCLEOTIDE SEQUENCE</scope>
    <source>
        <strain evidence="1">Duluth1</strain>
        <tissue evidence="1">Whole animal</tissue>
    </source>
</reference>
<reference evidence="1" key="2">
    <citation type="submission" date="2020-11" db="EMBL/GenBank/DDBJ databases">
        <authorList>
            <person name="McCartney M.A."/>
            <person name="Auch B."/>
            <person name="Kono T."/>
            <person name="Mallez S."/>
            <person name="Becker A."/>
            <person name="Gohl D.M."/>
            <person name="Silverstein K.A.T."/>
            <person name="Koren S."/>
            <person name="Bechman K.B."/>
            <person name="Herman A."/>
            <person name="Abrahante J.E."/>
            <person name="Garbe J."/>
        </authorList>
    </citation>
    <scope>NUCLEOTIDE SEQUENCE</scope>
    <source>
        <strain evidence="1">Duluth1</strain>
        <tissue evidence="1">Whole animal</tissue>
    </source>
</reference>
<dbReference type="AlphaFoldDB" id="A0A9D4QUB8"/>
<organism evidence="1 2">
    <name type="scientific">Dreissena polymorpha</name>
    <name type="common">Zebra mussel</name>
    <name type="synonym">Mytilus polymorpha</name>
    <dbReference type="NCBI Taxonomy" id="45954"/>
    <lineage>
        <taxon>Eukaryota</taxon>
        <taxon>Metazoa</taxon>
        <taxon>Spiralia</taxon>
        <taxon>Lophotrochozoa</taxon>
        <taxon>Mollusca</taxon>
        <taxon>Bivalvia</taxon>
        <taxon>Autobranchia</taxon>
        <taxon>Heteroconchia</taxon>
        <taxon>Euheterodonta</taxon>
        <taxon>Imparidentia</taxon>
        <taxon>Neoheterodontei</taxon>
        <taxon>Myida</taxon>
        <taxon>Dreissenoidea</taxon>
        <taxon>Dreissenidae</taxon>
        <taxon>Dreissena</taxon>
    </lineage>
</organism>
<dbReference type="EMBL" id="JAIWYP010000004">
    <property type="protein sequence ID" value="KAH3842972.1"/>
    <property type="molecule type" value="Genomic_DNA"/>
</dbReference>
<evidence type="ECO:0000313" key="2">
    <source>
        <dbReference type="Proteomes" id="UP000828390"/>
    </source>
</evidence>
<comment type="caution">
    <text evidence="1">The sequence shown here is derived from an EMBL/GenBank/DDBJ whole genome shotgun (WGS) entry which is preliminary data.</text>
</comment>
<proteinExistence type="predicted"/>
<protein>
    <submittedName>
        <fullName evidence="1">Uncharacterized protein</fullName>
    </submittedName>
</protein>
<accession>A0A9D4QUB8</accession>
<evidence type="ECO:0000313" key="1">
    <source>
        <dbReference type="EMBL" id="KAH3842972.1"/>
    </source>
</evidence>
<gene>
    <name evidence="1" type="ORF">DPMN_116478</name>
</gene>
<sequence length="51" mass="5779">MDPMPYEANGAPTHSGNKFRGYPVRFLDIPYVRDFIADIGAFSQTARLRMS</sequence>
<keyword evidence="2" id="KW-1185">Reference proteome</keyword>
<dbReference type="Proteomes" id="UP000828390">
    <property type="component" value="Unassembled WGS sequence"/>
</dbReference>